<keyword evidence="2" id="KW-1185">Reference proteome</keyword>
<protein>
    <submittedName>
        <fullName evidence="1">Uncharacterized protein</fullName>
    </submittedName>
</protein>
<dbReference type="EMBL" id="JBAWTH010000042">
    <property type="protein sequence ID" value="KAL2283482.1"/>
    <property type="molecule type" value="Genomic_DNA"/>
</dbReference>
<accession>A0ABR4EM26</accession>
<reference evidence="1 2" key="1">
    <citation type="submission" date="2024-03" db="EMBL/GenBank/DDBJ databases">
        <title>A high-quality draft genome sequence of Diaporthe vaccinii, a causative agent of upright dieback and viscid rot disease in cranberry plants.</title>
        <authorList>
            <person name="Sarrasin M."/>
            <person name="Lang B.F."/>
            <person name="Burger G."/>
        </authorList>
    </citation>
    <scope>NUCLEOTIDE SEQUENCE [LARGE SCALE GENOMIC DNA]</scope>
    <source>
        <strain evidence="1 2">IS7</strain>
    </source>
</reference>
<comment type="caution">
    <text evidence="1">The sequence shown here is derived from an EMBL/GenBank/DDBJ whole genome shotgun (WGS) entry which is preliminary data.</text>
</comment>
<proteinExistence type="predicted"/>
<gene>
    <name evidence="1" type="ORF">FJTKL_09823</name>
</gene>
<name>A0ABR4EM26_9PEZI</name>
<organism evidence="1 2">
    <name type="scientific">Diaporthe vaccinii</name>
    <dbReference type="NCBI Taxonomy" id="105482"/>
    <lineage>
        <taxon>Eukaryota</taxon>
        <taxon>Fungi</taxon>
        <taxon>Dikarya</taxon>
        <taxon>Ascomycota</taxon>
        <taxon>Pezizomycotina</taxon>
        <taxon>Sordariomycetes</taxon>
        <taxon>Sordariomycetidae</taxon>
        <taxon>Diaporthales</taxon>
        <taxon>Diaporthaceae</taxon>
        <taxon>Diaporthe</taxon>
        <taxon>Diaporthe eres species complex</taxon>
    </lineage>
</organism>
<sequence length="166" mass="18849">MSKNVRRDRGGIHVLERPRLTRGLYEEIKNKTIIVTAPSERLSSLGFRRPGQVRRRKVGEAGAGISVLAHLFPPWGPSRLPFRRSFHARSIAFLCRVALMARVSRRGSVFRVSTPAEQTNKAQGKTQEVLPGMSPSPSPFVCLEDCRSSFGLFHRFEIPKKYRIHR</sequence>
<evidence type="ECO:0000313" key="1">
    <source>
        <dbReference type="EMBL" id="KAL2283482.1"/>
    </source>
</evidence>
<evidence type="ECO:0000313" key="2">
    <source>
        <dbReference type="Proteomes" id="UP001600888"/>
    </source>
</evidence>
<dbReference type="Proteomes" id="UP001600888">
    <property type="component" value="Unassembled WGS sequence"/>
</dbReference>